<keyword evidence="8" id="KW-1185">Reference proteome</keyword>
<evidence type="ECO:0000313" key="8">
    <source>
        <dbReference type="Proteomes" id="UP000623172"/>
    </source>
</evidence>
<dbReference type="InterPro" id="IPR004408">
    <property type="entry name" value="Biotin_CoA_COase_ligase"/>
</dbReference>
<comment type="caution">
    <text evidence="5">Lacks conserved residue(s) required for the propagation of feature annotation.</text>
</comment>
<dbReference type="InterPro" id="IPR003142">
    <property type="entry name" value="BPL_C"/>
</dbReference>
<dbReference type="GO" id="GO:0003677">
    <property type="term" value="F:DNA binding"/>
    <property type="evidence" value="ECO:0007669"/>
    <property type="project" value="UniProtKB-UniRule"/>
</dbReference>
<dbReference type="HAMAP" id="MF_00978">
    <property type="entry name" value="Bifunct_BirA"/>
    <property type="match status" value="1"/>
</dbReference>
<evidence type="ECO:0000256" key="5">
    <source>
        <dbReference type="HAMAP-Rule" id="MF_00978"/>
    </source>
</evidence>
<evidence type="ECO:0000313" key="7">
    <source>
        <dbReference type="EMBL" id="MBC8531503.1"/>
    </source>
</evidence>
<keyword evidence="2 5" id="KW-0547">Nucleotide-binding</keyword>
<dbReference type="PANTHER" id="PTHR12835:SF5">
    <property type="entry name" value="BIOTIN--PROTEIN LIGASE"/>
    <property type="match status" value="1"/>
</dbReference>
<dbReference type="PANTHER" id="PTHR12835">
    <property type="entry name" value="BIOTIN PROTEIN LIGASE"/>
    <property type="match status" value="1"/>
</dbReference>
<evidence type="ECO:0000259" key="6">
    <source>
        <dbReference type="PROSITE" id="PS51733"/>
    </source>
</evidence>
<dbReference type="GO" id="GO:0005737">
    <property type="term" value="C:cytoplasm"/>
    <property type="evidence" value="ECO:0007669"/>
    <property type="project" value="TreeGrafter"/>
</dbReference>
<dbReference type="NCBIfam" id="TIGR00121">
    <property type="entry name" value="birA_ligase"/>
    <property type="match status" value="1"/>
</dbReference>
<dbReference type="EC" id="6.3.4.15" evidence="5"/>
<dbReference type="GO" id="GO:0004077">
    <property type="term" value="F:biotin--[biotin carboxyl-carrier protein] ligase activity"/>
    <property type="evidence" value="ECO:0007669"/>
    <property type="project" value="UniProtKB-UniRule"/>
</dbReference>
<reference evidence="7" key="1">
    <citation type="submission" date="2020-08" db="EMBL/GenBank/DDBJ databases">
        <title>Genome public.</title>
        <authorList>
            <person name="Liu C."/>
            <person name="Sun Q."/>
        </authorList>
    </citation>
    <scope>NUCLEOTIDE SEQUENCE</scope>
    <source>
        <strain evidence="7">NSJ-53</strain>
    </source>
</reference>
<dbReference type="Gene3D" id="3.30.930.10">
    <property type="entry name" value="Bira Bifunctional Protein, Domain 2"/>
    <property type="match status" value="1"/>
</dbReference>
<dbReference type="SUPFAM" id="SSF46785">
    <property type="entry name" value="Winged helix' DNA-binding domain"/>
    <property type="match status" value="1"/>
</dbReference>
<comment type="catalytic activity">
    <reaction evidence="5">
        <text>biotin + L-lysyl-[protein] + ATP = N(6)-biotinyl-L-lysyl-[protein] + AMP + diphosphate + H(+)</text>
        <dbReference type="Rhea" id="RHEA:11756"/>
        <dbReference type="Rhea" id="RHEA-COMP:9752"/>
        <dbReference type="Rhea" id="RHEA-COMP:10505"/>
        <dbReference type="ChEBI" id="CHEBI:15378"/>
        <dbReference type="ChEBI" id="CHEBI:29969"/>
        <dbReference type="ChEBI" id="CHEBI:30616"/>
        <dbReference type="ChEBI" id="CHEBI:33019"/>
        <dbReference type="ChEBI" id="CHEBI:57586"/>
        <dbReference type="ChEBI" id="CHEBI:83144"/>
        <dbReference type="ChEBI" id="CHEBI:456215"/>
        <dbReference type="EC" id="6.3.4.15"/>
    </reaction>
</comment>
<dbReference type="Pfam" id="PF03099">
    <property type="entry name" value="BPL_LplA_LipB"/>
    <property type="match status" value="1"/>
</dbReference>
<dbReference type="GO" id="GO:0016740">
    <property type="term" value="F:transferase activity"/>
    <property type="evidence" value="ECO:0007669"/>
    <property type="project" value="UniProtKB-ARBA"/>
</dbReference>
<dbReference type="Pfam" id="PF08279">
    <property type="entry name" value="HTH_11"/>
    <property type="match status" value="1"/>
</dbReference>
<dbReference type="InterPro" id="IPR008988">
    <property type="entry name" value="Transcriptional_repressor_C"/>
</dbReference>
<feature type="DNA-binding region" description="H-T-H motif" evidence="5">
    <location>
        <begin position="18"/>
        <end position="37"/>
    </location>
</feature>
<accession>A0A926D4C3</accession>
<keyword evidence="5" id="KW-0805">Transcription regulation</keyword>
<comment type="caution">
    <text evidence="7">The sequence shown here is derived from an EMBL/GenBank/DDBJ whole genome shotgun (WGS) entry which is preliminary data.</text>
</comment>
<dbReference type="GO" id="GO:0009249">
    <property type="term" value="P:protein lipoylation"/>
    <property type="evidence" value="ECO:0007669"/>
    <property type="project" value="UniProtKB-ARBA"/>
</dbReference>
<feature type="binding site" evidence="5">
    <location>
        <position position="113"/>
    </location>
    <ligand>
        <name>biotin</name>
        <dbReference type="ChEBI" id="CHEBI:57586"/>
    </ligand>
</feature>
<dbReference type="InterPro" id="IPR013196">
    <property type="entry name" value="HTH_11"/>
</dbReference>
<dbReference type="InterPro" id="IPR030855">
    <property type="entry name" value="Bifunct_BirA"/>
</dbReference>
<evidence type="ECO:0000256" key="4">
    <source>
        <dbReference type="ARBA" id="ARBA00023267"/>
    </source>
</evidence>
<protein>
    <recommendedName>
        <fullName evidence="5">Bifunctional ligase/repressor BirA</fullName>
    </recommendedName>
    <alternativeName>
        <fullName evidence="5">Biotin--[acetyl-CoA-carboxylase] ligase</fullName>
        <ecNumber evidence="5">6.3.4.15</ecNumber>
    </alternativeName>
    <alternativeName>
        <fullName evidence="5">Biotin--protein ligase</fullName>
    </alternativeName>
    <alternativeName>
        <fullName evidence="5">Biotin-[acetyl-CoA carboxylase] synthetase</fullName>
    </alternativeName>
</protein>
<keyword evidence="3 5" id="KW-0067">ATP-binding</keyword>
<dbReference type="CDD" id="cd16442">
    <property type="entry name" value="BPL"/>
    <property type="match status" value="1"/>
</dbReference>
<dbReference type="SUPFAM" id="SSF50037">
    <property type="entry name" value="C-terminal domain of transcriptional repressors"/>
    <property type="match status" value="1"/>
</dbReference>
<comment type="similarity">
    <text evidence="5">Belongs to the biotin--protein ligase family.</text>
</comment>
<dbReference type="RefSeq" id="WP_249316113.1">
    <property type="nucleotide sequence ID" value="NZ_JACRSR010000002.1"/>
</dbReference>
<dbReference type="Gene3D" id="2.30.30.100">
    <property type="match status" value="1"/>
</dbReference>
<keyword evidence="5" id="KW-0238">DNA-binding</keyword>
<dbReference type="InterPro" id="IPR004143">
    <property type="entry name" value="BPL_LPL_catalytic"/>
</dbReference>
<dbReference type="GO" id="GO:0006355">
    <property type="term" value="P:regulation of DNA-templated transcription"/>
    <property type="evidence" value="ECO:0007669"/>
    <property type="project" value="UniProtKB-UniRule"/>
</dbReference>
<evidence type="ECO:0000256" key="2">
    <source>
        <dbReference type="ARBA" id="ARBA00022741"/>
    </source>
</evidence>
<sequence length="327" mass="35898">MKDKILELLLSTDGYLSGEAISKRFGVTRAAVWKWMDQLRREDGVELESHPRQGYKLKERPDLLLPALIREKGSGRFFEAIDHLSIVDSTNNYLKQLAREGAGEVRVAVAEEQNGGKGRLGRGWVSVRSKGVFVSILLRPQLPPALAGNITMMAALAGAKAVGRLGFDAKIKWPNDIVVEGKKICGILTEMSANMDAMEWAVLGMGFNVNQMKEDWPEDLLDKASSLRMLGGGRKVERTALLAALLTEMDGLYTKLEAGAFGEILEEYRKHSATLGKRVRVIDSKGEYTADAVDLDEEGALVVRTLEGEVHKVLAADVSVRGLMGYV</sequence>
<keyword evidence="4 5" id="KW-0092">Biotin</keyword>
<dbReference type="Pfam" id="PF02237">
    <property type="entry name" value="BPL_C"/>
    <property type="match status" value="1"/>
</dbReference>
<dbReference type="InterPro" id="IPR036390">
    <property type="entry name" value="WH_DNA-bd_sf"/>
</dbReference>
<feature type="binding site" evidence="5">
    <location>
        <position position="183"/>
    </location>
    <ligand>
        <name>biotin</name>
        <dbReference type="ChEBI" id="CHEBI:57586"/>
    </ligand>
</feature>
<proteinExistence type="inferred from homology"/>
<dbReference type="AlphaFoldDB" id="A0A926D4C3"/>
<evidence type="ECO:0000256" key="3">
    <source>
        <dbReference type="ARBA" id="ARBA00022840"/>
    </source>
</evidence>
<gene>
    <name evidence="5" type="primary">birA</name>
    <name evidence="7" type="ORF">H8696_06535</name>
</gene>
<dbReference type="PROSITE" id="PS51733">
    <property type="entry name" value="BPL_LPL_CATALYTIC"/>
    <property type="match status" value="1"/>
</dbReference>
<name>A0A926D4C3_9FIRM</name>
<dbReference type="SUPFAM" id="SSF55681">
    <property type="entry name" value="Class II aaRS and biotin synthetases"/>
    <property type="match status" value="1"/>
</dbReference>
<dbReference type="Gene3D" id="1.10.10.10">
    <property type="entry name" value="Winged helix-like DNA-binding domain superfamily/Winged helix DNA-binding domain"/>
    <property type="match status" value="1"/>
</dbReference>
<comment type="function">
    <text evidence="5">Acts both as a biotin--[acetyl-CoA-carboxylase] ligase and a repressor.</text>
</comment>
<dbReference type="InterPro" id="IPR045864">
    <property type="entry name" value="aa-tRNA-synth_II/BPL/LPL"/>
</dbReference>
<feature type="domain" description="BPL/LPL catalytic" evidence="6">
    <location>
        <begin position="63"/>
        <end position="257"/>
    </location>
</feature>
<dbReference type="GO" id="GO:0005524">
    <property type="term" value="F:ATP binding"/>
    <property type="evidence" value="ECO:0007669"/>
    <property type="project" value="UniProtKB-UniRule"/>
</dbReference>
<dbReference type="Proteomes" id="UP000623172">
    <property type="component" value="Unassembled WGS sequence"/>
</dbReference>
<keyword evidence="5" id="KW-0678">Repressor</keyword>
<feature type="binding site" evidence="5">
    <location>
        <begin position="89"/>
        <end position="91"/>
    </location>
    <ligand>
        <name>biotin</name>
        <dbReference type="ChEBI" id="CHEBI:57586"/>
    </ligand>
</feature>
<keyword evidence="1 5" id="KW-0436">Ligase</keyword>
<dbReference type="EMBL" id="JACRSR010000002">
    <property type="protein sequence ID" value="MBC8531503.1"/>
    <property type="molecule type" value="Genomic_DNA"/>
</dbReference>
<dbReference type="InterPro" id="IPR036388">
    <property type="entry name" value="WH-like_DNA-bd_sf"/>
</dbReference>
<evidence type="ECO:0000256" key="1">
    <source>
        <dbReference type="ARBA" id="ARBA00022598"/>
    </source>
</evidence>
<keyword evidence="5" id="KW-0804">Transcription</keyword>
<organism evidence="7 8">
    <name type="scientific">Gehongia tenuis</name>
    <dbReference type="NCBI Taxonomy" id="2763655"/>
    <lineage>
        <taxon>Bacteria</taxon>
        <taxon>Bacillati</taxon>
        <taxon>Bacillota</taxon>
        <taxon>Clostridia</taxon>
        <taxon>Christensenellales</taxon>
        <taxon>Christensenellaceae</taxon>
        <taxon>Gehongia</taxon>
    </lineage>
</organism>